<evidence type="ECO:0000256" key="1">
    <source>
        <dbReference type="ARBA" id="ARBA00004651"/>
    </source>
</evidence>
<evidence type="ECO:0000256" key="2">
    <source>
        <dbReference type="ARBA" id="ARBA00022475"/>
    </source>
</evidence>
<reference evidence="7 8" key="1">
    <citation type="submission" date="2018-08" db="EMBL/GenBank/DDBJ databases">
        <title>Genetic Globetrotter - A new plasmid hitch-hiking vast phylogenetic and geographic distances.</title>
        <authorList>
            <person name="Vollmers J."/>
            <person name="Petersen J."/>
        </authorList>
    </citation>
    <scope>NUCLEOTIDE SEQUENCE [LARGE SCALE GENOMIC DNA]</scope>
    <source>
        <strain evidence="7 8">DSM 26383</strain>
    </source>
</reference>
<evidence type="ECO:0000256" key="5">
    <source>
        <dbReference type="ARBA" id="ARBA00023136"/>
    </source>
</evidence>
<comment type="subcellular location">
    <subcellularLocation>
        <location evidence="1">Cell membrane</location>
        <topology evidence="1">Multi-pass membrane protein</topology>
    </subcellularLocation>
</comment>
<feature type="transmembrane region" description="Helical" evidence="6">
    <location>
        <begin position="117"/>
        <end position="139"/>
    </location>
</feature>
<keyword evidence="2" id="KW-1003">Cell membrane</keyword>
<dbReference type="OrthoDB" id="7659099at2"/>
<feature type="transmembrane region" description="Helical" evidence="6">
    <location>
        <begin position="75"/>
        <end position="96"/>
    </location>
</feature>
<evidence type="ECO:0000313" key="7">
    <source>
        <dbReference type="EMBL" id="QEW29045.1"/>
    </source>
</evidence>
<dbReference type="Pfam" id="PF01810">
    <property type="entry name" value="LysE"/>
    <property type="match status" value="1"/>
</dbReference>
<feature type="transmembrane region" description="Helical" evidence="6">
    <location>
        <begin position="45"/>
        <end position="69"/>
    </location>
</feature>
<gene>
    <name evidence="7" type="primary">rhtC_2</name>
    <name evidence="7" type="ORF">RIdsm_04887</name>
</gene>
<dbReference type="AlphaFoldDB" id="A0A5P3AL91"/>
<protein>
    <submittedName>
        <fullName evidence="7">Threonine efflux protein</fullName>
    </submittedName>
</protein>
<evidence type="ECO:0000256" key="6">
    <source>
        <dbReference type="SAM" id="Phobius"/>
    </source>
</evidence>
<keyword evidence="5 6" id="KW-0472">Membrane</keyword>
<keyword evidence="4 6" id="KW-1133">Transmembrane helix</keyword>
<accession>A0A5P3AL91</accession>
<proteinExistence type="predicted"/>
<evidence type="ECO:0000313" key="8">
    <source>
        <dbReference type="Proteomes" id="UP000325785"/>
    </source>
</evidence>
<dbReference type="InterPro" id="IPR001123">
    <property type="entry name" value="LeuE-type"/>
</dbReference>
<dbReference type="Proteomes" id="UP000325785">
    <property type="component" value="Chromosome"/>
</dbReference>
<organism evidence="7 8">
    <name type="scientific">Roseovarius indicus</name>
    <dbReference type="NCBI Taxonomy" id="540747"/>
    <lineage>
        <taxon>Bacteria</taxon>
        <taxon>Pseudomonadati</taxon>
        <taxon>Pseudomonadota</taxon>
        <taxon>Alphaproteobacteria</taxon>
        <taxon>Rhodobacterales</taxon>
        <taxon>Roseobacteraceae</taxon>
        <taxon>Roseovarius</taxon>
    </lineage>
</organism>
<dbReference type="KEGG" id="rid:RIdsm_04887"/>
<dbReference type="PANTHER" id="PTHR30086:SF17">
    <property type="entry name" value="LYSE FAMILY TRANSLOCATOR"/>
    <property type="match status" value="1"/>
</dbReference>
<keyword evidence="3 6" id="KW-0812">Transmembrane</keyword>
<name>A0A5P3AL91_9RHOB</name>
<dbReference type="PANTHER" id="PTHR30086">
    <property type="entry name" value="ARGININE EXPORTER PROTEIN ARGO"/>
    <property type="match status" value="1"/>
</dbReference>
<dbReference type="GO" id="GO:0005886">
    <property type="term" value="C:plasma membrane"/>
    <property type="evidence" value="ECO:0007669"/>
    <property type="project" value="UniProtKB-SubCell"/>
</dbReference>
<evidence type="ECO:0000256" key="4">
    <source>
        <dbReference type="ARBA" id="ARBA00022989"/>
    </source>
</evidence>
<sequence length="211" mass="21942">MTELSPYLPGFIAAYAILLVGASSPGPAVAMLLGISTTQGRGPALITCFGIATGSMTINLLTMVGVGLLLSQAAWAMNLLRLVGSAYLLWLAWGAFRKALNPPKVSVKQMAPQSAKALFIKGYLLQVTNPKAIAFWLAIAAVGAVNGAPAPVIAAFVTGAFVISFAMHAAWAVVLSSRPVRAAYAGGRRWIEAGLGGFFTFAAFKLATAER</sequence>
<evidence type="ECO:0000256" key="3">
    <source>
        <dbReference type="ARBA" id="ARBA00022692"/>
    </source>
</evidence>
<feature type="transmembrane region" description="Helical" evidence="6">
    <location>
        <begin position="12"/>
        <end position="33"/>
    </location>
</feature>
<dbReference type="GO" id="GO:0015171">
    <property type="term" value="F:amino acid transmembrane transporter activity"/>
    <property type="evidence" value="ECO:0007669"/>
    <property type="project" value="TreeGrafter"/>
</dbReference>
<feature type="transmembrane region" description="Helical" evidence="6">
    <location>
        <begin position="151"/>
        <end position="174"/>
    </location>
</feature>
<dbReference type="RefSeq" id="WP_082647238.1">
    <property type="nucleotide sequence ID" value="NZ_CP031598.1"/>
</dbReference>
<dbReference type="EMBL" id="CP031598">
    <property type="protein sequence ID" value="QEW29045.1"/>
    <property type="molecule type" value="Genomic_DNA"/>
</dbReference>